<dbReference type="PANTHER" id="PTHR23526:SF2">
    <property type="entry name" value="MAJOR FACILITATOR SUPERFAMILY (MFS) PROFILE DOMAIN-CONTAINING PROTEIN"/>
    <property type="match status" value="1"/>
</dbReference>
<keyword evidence="2 4" id="KW-1133">Transmembrane helix</keyword>
<dbReference type="PROSITE" id="PS50850">
    <property type="entry name" value="MFS"/>
    <property type="match status" value="1"/>
</dbReference>
<dbReference type="Pfam" id="PF07690">
    <property type="entry name" value="MFS_1"/>
    <property type="match status" value="1"/>
</dbReference>
<gene>
    <name evidence="6" type="ORF">AV541_06325</name>
</gene>
<evidence type="ECO:0000256" key="1">
    <source>
        <dbReference type="ARBA" id="ARBA00022692"/>
    </source>
</evidence>
<feature type="transmembrane region" description="Helical" evidence="4">
    <location>
        <begin position="331"/>
        <end position="355"/>
    </location>
</feature>
<proteinExistence type="predicted"/>
<organism evidence="6 7">
    <name type="scientific">Thermus parvatiensis</name>
    <dbReference type="NCBI Taxonomy" id="456163"/>
    <lineage>
        <taxon>Bacteria</taxon>
        <taxon>Thermotogati</taxon>
        <taxon>Deinococcota</taxon>
        <taxon>Deinococci</taxon>
        <taxon>Thermales</taxon>
        <taxon>Thermaceae</taxon>
        <taxon>Thermus</taxon>
    </lineage>
</organism>
<dbReference type="InterPro" id="IPR052528">
    <property type="entry name" value="Sugar_transport-like"/>
</dbReference>
<evidence type="ECO:0000313" key="6">
    <source>
        <dbReference type="EMBL" id="AMA75707.1"/>
    </source>
</evidence>
<dbReference type="PANTHER" id="PTHR23526">
    <property type="entry name" value="INTEGRAL MEMBRANE TRANSPORT PROTEIN-RELATED"/>
    <property type="match status" value="1"/>
</dbReference>
<feature type="transmembrane region" description="Helical" evidence="4">
    <location>
        <begin position="104"/>
        <end position="128"/>
    </location>
</feature>
<feature type="domain" description="Major facilitator superfamily (MFS) profile" evidence="5">
    <location>
        <begin position="207"/>
        <end position="390"/>
    </location>
</feature>
<dbReference type="KEGG" id="tpar:AV541_06325"/>
<keyword evidence="3 4" id="KW-0472">Membrane</keyword>
<reference evidence="6 7" key="1">
    <citation type="submission" date="2016-01" db="EMBL/GenBank/DDBJ databases">
        <title>Genome sequence of Thermus parvatiensis, a thermophile isolated from a hot water spring.</title>
        <authorList>
            <person name="Tripathi C."/>
            <person name="Lal R."/>
        </authorList>
    </citation>
    <scope>NUCLEOTIDE SEQUENCE [LARGE SCALE GENOMIC DNA]</scope>
    <source>
        <strain evidence="6 7">RL</strain>
    </source>
</reference>
<feature type="transmembrane region" description="Helical" evidence="4">
    <location>
        <begin position="171"/>
        <end position="193"/>
    </location>
</feature>
<evidence type="ECO:0000256" key="4">
    <source>
        <dbReference type="SAM" id="Phobius"/>
    </source>
</evidence>
<evidence type="ECO:0000259" key="5">
    <source>
        <dbReference type="PROSITE" id="PS50850"/>
    </source>
</evidence>
<dbReference type="RefSeq" id="WP_060384511.1">
    <property type="nucleotide sequence ID" value="NZ_CP014141.1"/>
</dbReference>
<feature type="transmembrane region" description="Helical" evidence="4">
    <location>
        <begin position="361"/>
        <end position="381"/>
    </location>
</feature>
<dbReference type="InterPro" id="IPR020846">
    <property type="entry name" value="MFS_dom"/>
</dbReference>
<evidence type="ECO:0000313" key="7">
    <source>
        <dbReference type="Proteomes" id="UP000061630"/>
    </source>
</evidence>
<dbReference type="InterPro" id="IPR011701">
    <property type="entry name" value="MFS"/>
</dbReference>
<keyword evidence="1 4" id="KW-0812">Transmembrane</keyword>
<evidence type="ECO:0000256" key="3">
    <source>
        <dbReference type="ARBA" id="ARBA00023136"/>
    </source>
</evidence>
<feature type="transmembrane region" description="Helical" evidence="4">
    <location>
        <begin position="46"/>
        <end position="66"/>
    </location>
</feature>
<feature type="transmembrane region" description="Helical" evidence="4">
    <location>
        <begin position="140"/>
        <end position="159"/>
    </location>
</feature>
<dbReference type="InterPro" id="IPR036259">
    <property type="entry name" value="MFS_trans_sf"/>
</dbReference>
<dbReference type="GO" id="GO:0022857">
    <property type="term" value="F:transmembrane transporter activity"/>
    <property type="evidence" value="ECO:0007669"/>
    <property type="project" value="InterPro"/>
</dbReference>
<feature type="transmembrane region" description="Helical" evidence="4">
    <location>
        <begin position="298"/>
        <end position="319"/>
    </location>
</feature>
<dbReference type="EMBL" id="CP014141">
    <property type="protein sequence ID" value="AMA75707.1"/>
    <property type="molecule type" value="Genomic_DNA"/>
</dbReference>
<feature type="transmembrane region" description="Helical" evidence="4">
    <location>
        <begin position="78"/>
        <end position="98"/>
    </location>
</feature>
<feature type="transmembrane region" description="Helical" evidence="4">
    <location>
        <begin position="205"/>
        <end position="230"/>
    </location>
</feature>
<sequence length="390" mass="41749">MFRFLPWQREGLSAFLRLVLVVGLLEGVRSGYFAGLLPFYAPEHLGLGPAAFTLAFTLHQLAENLFKTAGGLLAERLGYGLTVTVATATGLLALLLTPRADAAWILWALGALWGLTFSSLYPGLMTLASRIARPGMDARALAFTLSLVMPWVGLGLVGVGQVAQRHPLQALHLLLAAQGLALLVALSLVRFRIPVPPPSRERYPLYRLLLFVPAAFGQTFAPGLVSLFLLRFAKEELGLEPLALGGLLVLGGGAAFLLLPFTGRLVDRRGYQAALVLGLFLLALVMARLGTGPHPYELPAAALLGGLGFSLFLPGWNGLLAKNLPQENRAAIWGSLMTVEGLGLALGPVTGGLLWEAFGLRAPFLAGSGIFLALSLFYLLLFRARGLWRR</sequence>
<evidence type="ECO:0000256" key="2">
    <source>
        <dbReference type="ARBA" id="ARBA00022989"/>
    </source>
</evidence>
<name>A0A0X8D824_9DEIN</name>
<dbReference type="Proteomes" id="UP000061630">
    <property type="component" value="Chromosome"/>
</dbReference>
<dbReference type="AlphaFoldDB" id="A0A0X8D824"/>
<accession>A0A0X8D824</accession>
<feature type="transmembrane region" description="Helical" evidence="4">
    <location>
        <begin position="242"/>
        <end position="261"/>
    </location>
</feature>
<protein>
    <submittedName>
        <fullName evidence="6">Arabinose ABC transporter permease</fullName>
    </submittedName>
</protein>
<dbReference type="SUPFAM" id="SSF103473">
    <property type="entry name" value="MFS general substrate transporter"/>
    <property type="match status" value="1"/>
</dbReference>
<dbReference type="Gene3D" id="1.20.1250.20">
    <property type="entry name" value="MFS general substrate transporter like domains"/>
    <property type="match status" value="2"/>
</dbReference>